<dbReference type="STRING" id="1120996.SAMN02746066_00253"/>
<evidence type="ECO:0000313" key="3">
    <source>
        <dbReference type="EMBL" id="SHL96271.1"/>
    </source>
</evidence>
<sequence length="256" mass="30364">MANMENLTIGDKVSISKVNENVLREESNEMYASKLIELKSDNSIVITMPIYKNRIINLEQDGEYMLTFFTKTETYRAKGKIIQKYIDKSIKVAEIYILTELKHYQRRNYYRLACILEAAYRVITPMEEMLQKRIDSNLNKDDEIYNMCRESLNQLQNYNLTATITDLSAGGIRFHSEDKHTIKDQLKFNFILSEGNRELFIEVNVRIIAASRIRVKPMNYEYRAIFYDITNDTREKIVRYVFDVQRSKRRRDKGND</sequence>
<dbReference type="EMBL" id="FRCP01000005">
    <property type="protein sequence ID" value="SHL96271.1"/>
    <property type="molecule type" value="Genomic_DNA"/>
</dbReference>
<evidence type="ECO:0000313" key="4">
    <source>
        <dbReference type="Proteomes" id="UP000184038"/>
    </source>
</evidence>
<evidence type="ECO:0000259" key="1">
    <source>
        <dbReference type="Pfam" id="PF07238"/>
    </source>
</evidence>
<dbReference type="AlphaFoldDB" id="A0A1M7EX12"/>
<organism evidence="3 4">
    <name type="scientific">Anaerosporobacter mobilis DSM 15930</name>
    <dbReference type="NCBI Taxonomy" id="1120996"/>
    <lineage>
        <taxon>Bacteria</taxon>
        <taxon>Bacillati</taxon>
        <taxon>Bacillota</taxon>
        <taxon>Clostridia</taxon>
        <taxon>Lachnospirales</taxon>
        <taxon>Lachnospiraceae</taxon>
        <taxon>Anaerosporobacter</taxon>
    </lineage>
</organism>
<protein>
    <submittedName>
        <fullName evidence="3">C-di-GMP-binding flagellar brake protein YcgR, contains PilZNR and PilZ domains</fullName>
    </submittedName>
</protein>
<feature type="domain" description="Type III secretion system flagellar brake protein YcgR PilZN" evidence="2">
    <location>
        <begin position="9"/>
        <end position="87"/>
    </location>
</feature>
<keyword evidence="3" id="KW-0969">Cilium</keyword>
<keyword evidence="4" id="KW-1185">Reference proteome</keyword>
<name>A0A1M7EX12_9FIRM</name>
<accession>A0A1M7EX12</accession>
<dbReference type="OrthoDB" id="9783080at2"/>
<dbReference type="GO" id="GO:0035438">
    <property type="term" value="F:cyclic-di-GMP binding"/>
    <property type="evidence" value="ECO:0007669"/>
    <property type="project" value="InterPro"/>
</dbReference>
<keyword evidence="3" id="KW-0966">Cell projection</keyword>
<feature type="domain" description="PilZ" evidence="1">
    <location>
        <begin position="154"/>
        <end position="242"/>
    </location>
</feature>
<dbReference type="InterPro" id="IPR009926">
    <property type="entry name" value="T3SS_YcgR_PilZN"/>
</dbReference>
<keyword evidence="3" id="KW-0282">Flagellum</keyword>
<dbReference type="RefSeq" id="WP_073281928.1">
    <property type="nucleotide sequence ID" value="NZ_FRCP01000005.1"/>
</dbReference>
<gene>
    <name evidence="3" type="ORF">SAMN02746066_00253</name>
</gene>
<evidence type="ECO:0000259" key="2">
    <source>
        <dbReference type="Pfam" id="PF12945"/>
    </source>
</evidence>
<proteinExistence type="predicted"/>
<dbReference type="Pfam" id="PF07238">
    <property type="entry name" value="PilZ"/>
    <property type="match status" value="1"/>
</dbReference>
<dbReference type="Gene3D" id="2.40.10.220">
    <property type="entry name" value="predicted glycosyltransferase like domains"/>
    <property type="match status" value="1"/>
</dbReference>
<dbReference type="Proteomes" id="UP000184038">
    <property type="component" value="Unassembled WGS sequence"/>
</dbReference>
<reference evidence="3 4" key="1">
    <citation type="submission" date="2016-11" db="EMBL/GenBank/DDBJ databases">
        <authorList>
            <person name="Jaros S."/>
            <person name="Januszkiewicz K."/>
            <person name="Wedrychowicz H."/>
        </authorList>
    </citation>
    <scope>NUCLEOTIDE SEQUENCE [LARGE SCALE GENOMIC DNA]</scope>
    <source>
        <strain evidence="3 4">DSM 15930</strain>
    </source>
</reference>
<dbReference type="Pfam" id="PF12945">
    <property type="entry name" value="PilZNR"/>
    <property type="match status" value="1"/>
</dbReference>
<dbReference type="InterPro" id="IPR009875">
    <property type="entry name" value="PilZ_domain"/>
</dbReference>